<feature type="region of interest" description="Disordered" evidence="1">
    <location>
        <begin position="76"/>
        <end position="97"/>
    </location>
</feature>
<evidence type="ECO:0000259" key="2">
    <source>
        <dbReference type="Pfam" id="PF12706"/>
    </source>
</evidence>
<dbReference type="Proteomes" id="UP000694941">
    <property type="component" value="Unplaced"/>
</dbReference>
<dbReference type="Gene3D" id="3.60.15.10">
    <property type="entry name" value="Ribonuclease Z/Hydroxyacylglutathione hydrolase-like"/>
    <property type="match status" value="1"/>
</dbReference>
<dbReference type="SUPFAM" id="SSF56281">
    <property type="entry name" value="Metallo-hydrolase/oxidoreductase"/>
    <property type="match status" value="1"/>
</dbReference>
<dbReference type="RefSeq" id="XP_022249637.1">
    <property type="nucleotide sequence ID" value="XM_022393929.1"/>
</dbReference>
<feature type="domain" description="Metallo-beta-lactamase" evidence="2">
    <location>
        <begin position="266"/>
        <end position="383"/>
    </location>
</feature>
<dbReference type="GeneID" id="106465961"/>
<evidence type="ECO:0000256" key="1">
    <source>
        <dbReference type="SAM" id="MobiDB-lite"/>
    </source>
</evidence>
<name>A0ABM1T181_LIMPO</name>
<dbReference type="PANTHER" id="PTHR15032">
    <property type="entry name" value="N-ACYL-PHOSPHATIDYLETHANOLAMINE-HYDROLYZING PHOSPHOLIPASE D"/>
    <property type="match status" value="1"/>
</dbReference>
<organism evidence="3 4">
    <name type="scientific">Limulus polyphemus</name>
    <name type="common">Atlantic horseshoe crab</name>
    <dbReference type="NCBI Taxonomy" id="6850"/>
    <lineage>
        <taxon>Eukaryota</taxon>
        <taxon>Metazoa</taxon>
        <taxon>Ecdysozoa</taxon>
        <taxon>Arthropoda</taxon>
        <taxon>Chelicerata</taxon>
        <taxon>Merostomata</taxon>
        <taxon>Xiphosura</taxon>
        <taxon>Limulidae</taxon>
        <taxon>Limulus</taxon>
    </lineage>
</organism>
<accession>A0ABM1T181</accession>
<protein>
    <submittedName>
        <fullName evidence="4">N-acyl-phosphatidylethanolamine-hydrolyzing phospholipase D-like isoform X1</fullName>
    </submittedName>
</protein>
<proteinExistence type="predicted"/>
<dbReference type="InterPro" id="IPR036866">
    <property type="entry name" value="RibonucZ/Hydroxyglut_hydro"/>
</dbReference>
<sequence length="398" mass="45064">MWHLVKCFLKIQICHIHTCTLIHIRSDLFSNVKRLVNSCHGQLRIYVKMTTKNKKLSLDLRMTKKGGKETFVKLTNGSASSELNTPPEISDSSSDLSSNSERKLIRRSSLICSTGIDKFTYDSDNAHGKSQLLDFDVDTDRAVPCTSEVSSLSISDHISVASDGETSPTIKRNSVVHPGRVDLQRSLCINGRFQNPWPTWRPPTITNILKFGLSKDKSNIPSKTELDLILPLTMPDFSEIDSSPKEGIRVTWIGHATVLVQIEGINLLTDPMFSERASPSQVVGPKRYRDAPCSISDLPTIHAVIISHSHYDHLDLNSVTQLNIRFGSELRWFVPMGLLPWMNQVGCDNVVELDWWEENCLPDFSHVSFVFTPTQHWSKRTISDDNKVRPIFHFRKEQ</sequence>
<evidence type="ECO:0000313" key="4">
    <source>
        <dbReference type="RefSeq" id="XP_022249637.1"/>
    </source>
</evidence>
<dbReference type="InterPro" id="IPR001279">
    <property type="entry name" value="Metallo-B-lactamas"/>
</dbReference>
<gene>
    <name evidence="4" type="primary">LOC106465961</name>
</gene>
<dbReference type="Pfam" id="PF12706">
    <property type="entry name" value="Lactamase_B_2"/>
    <property type="match status" value="1"/>
</dbReference>
<dbReference type="PANTHER" id="PTHR15032:SF4">
    <property type="entry name" value="N-ACYL-PHOSPHATIDYLETHANOLAMINE-HYDROLYZING PHOSPHOLIPASE D"/>
    <property type="match status" value="1"/>
</dbReference>
<keyword evidence="3" id="KW-1185">Reference proteome</keyword>
<reference evidence="4" key="1">
    <citation type="submission" date="2025-08" db="UniProtKB">
        <authorList>
            <consortium name="RefSeq"/>
        </authorList>
    </citation>
    <scope>IDENTIFICATION</scope>
    <source>
        <tissue evidence="4">Muscle</tissue>
    </source>
</reference>
<evidence type="ECO:0000313" key="3">
    <source>
        <dbReference type="Proteomes" id="UP000694941"/>
    </source>
</evidence>